<feature type="domain" description="YknX-like C-terminal permuted SH3-like" evidence="4">
    <location>
        <begin position="214"/>
        <end position="280"/>
    </location>
</feature>
<feature type="domain" description="Multidrug resistance protein MdtA-like barrel-sandwich hybrid" evidence="3">
    <location>
        <begin position="67"/>
        <end position="131"/>
    </location>
</feature>
<evidence type="ECO:0000256" key="1">
    <source>
        <dbReference type="ARBA" id="ARBA00009477"/>
    </source>
</evidence>
<dbReference type="Proteomes" id="UP000247978">
    <property type="component" value="Unassembled WGS sequence"/>
</dbReference>
<name>A0A2V3VV82_9BACI</name>
<feature type="chain" id="PRO_5039179269" evidence="2">
    <location>
        <begin position="20"/>
        <end position="285"/>
    </location>
</feature>
<comment type="similarity">
    <text evidence="1">Belongs to the membrane fusion protein (MFP) (TC 8.A.1) family.</text>
</comment>
<dbReference type="GO" id="GO:0015562">
    <property type="term" value="F:efflux transmembrane transporter activity"/>
    <property type="evidence" value="ECO:0007669"/>
    <property type="project" value="TreeGrafter"/>
</dbReference>
<dbReference type="OrthoDB" id="2456449at2"/>
<sequence length="285" mass="31717">MRKLLFSAFILLILLLFSACNEPEEENKNEEIITPVETAKVKTGDFIIEKVIYGQISPVKQTPIIVQQPGEITSLKVENGDEVKKENHLATIKSQMGSQTIYAPNDGEIAHLHVQEGSFQSNEEPLMMIVDLDTLKISFTVTPTVLDQFKKDDKIKVLIDDQHVEAIVLAIDTLPNDTGQFLIEAELDNEDRHIIPGMTGKIVATDKKVKDTIIVPTEAIMKESDESFVYIVNGDVAEKITIEIKETQSEETAIKADLKKGDQVIINGQFTLSDNSKVEVVKEGK</sequence>
<accession>A0A2V3VV82</accession>
<dbReference type="Pfam" id="PF25917">
    <property type="entry name" value="BSH_RND"/>
    <property type="match status" value="1"/>
</dbReference>
<dbReference type="NCBIfam" id="TIGR01730">
    <property type="entry name" value="RND_mfp"/>
    <property type="match status" value="1"/>
</dbReference>
<dbReference type="Gene3D" id="2.40.420.20">
    <property type="match status" value="1"/>
</dbReference>
<keyword evidence="6" id="KW-1185">Reference proteome</keyword>
<keyword evidence="2" id="KW-0732">Signal</keyword>
<dbReference type="GO" id="GO:1990281">
    <property type="term" value="C:efflux pump complex"/>
    <property type="evidence" value="ECO:0007669"/>
    <property type="project" value="TreeGrafter"/>
</dbReference>
<dbReference type="PANTHER" id="PTHR30469:SF20">
    <property type="entry name" value="EFFLUX RND TRANSPORTER PERIPLASMIC ADAPTOR SUBUNIT"/>
    <property type="match status" value="1"/>
</dbReference>
<reference evidence="5 6" key="1">
    <citation type="submission" date="2018-05" db="EMBL/GenBank/DDBJ databases">
        <title>Genomic Encyclopedia of Type Strains, Phase IV (KMG-IV): sequencing the most valuable type-strain genomes for metagenomic binning, comparative biology and taxonomic classification.</title>
        <authorList>
            <person name="Goeker M."/>
        </authorList>
    </citation>
    <scope>NUCLEOTIDE SEQUENCE [LARGE SCALE GENOMIC DNA]</scope>
    <source>
        <strain evidence="5 6">DSM 28556</strain>
    </source>
</reference>
<dbReference type="InterPro" id="IPR006143">
    <property type="entry name" value="RND_pump_MFP"/>
</dbReference>
<dbReference type="PANTHER" id="PTHR30469">
    <property type="entry name" value="MULTIDRUG RESISTANCE PROTEIN MDTA"/>
    <property type="match status" value="1"/>
</dbReference>
<evidence type="ECO:0000313" key="6">
    <source>
        <dbReference type="Proteomes" id="UP000247978"/>
    </source>
</evidence>
<dbReference type="RefSeq" id="WP_158525630.1">
    <property type="nucleotide sequence ID" value="NZ_JBHUHB010000001.1"/>
</dbReference>
<dbReference type="EMBL" id="QJJQ01000009">
    <property type="protein sequence ID" value="PXW85847.1"/>
    <property type="molecule type" value="Genomic_DNA"/>
</dbReference>
<evidence type="ECO:0000256" key="2">
    <source>
        <dbReference type="SAM" id="SignalP"/>
    </source>
</evidence>
<protein>
    <submittedName>
        <fullName evidence="5">RND family efflux transporter MFP subunit</fullName>
    </submittedName>
</protein>
<proteinExistence type="inferred from homology"/>
<evidence type="ECO:0000313" key="5">
    <source>
        <dbReference type="EMBL" id="PXW85847.1"/>
    </source>
</evidence>
<evidence type="ECO:0000259" key="4">
    <source>
        <dbReference type="Pfam" id="PF25989"/>
    </source>
</evidence>
<gene>
    <name evidence="5" type="ORF">DFR56_1099</name>
</gene>
<dbReference type="SUPFAM" id="SSF111369">
    <property type="entry name" value="HlyD-like secretion proteins"/>
    <property type="match status" value="1"/>
</dbReference>
<dbReference type="PROSITE" id="PS51257">
    <property type="entry name" value="PROKAR_LIPOPROTEIN"/>
    <property type="match status" value="1"/>
</dbReference>
<feature type="signal peptide" evidence="2">
    <location>
        <begin position="1"/>
        <end position="19"/>
    </location>
</feature>
<evidence type="ECO:0000259" key="3">
    <source>
        <dbReference type="Pfam" id="PF25917"/>
    </source>
</evidence>
<dbReference type="InterPro" id="IPR058625">
    <property type="entry name" value="MdtA-like_BSH"/>
</dbReference>
<organism evidence="5 6">
    <name type="scientific">Pseudogracilibacillus auburnensis</name>
    <dbReference type="NCBI Taxonomy" id="1494959"/>
    <lineage>
        <taxon>Bacteria</taxon>
        <taxon>Bacillati</taxon>
        <taxon>Bacillota</taxon>
        <taxon>Bacilli</taxon>
        <taxon>Bacillales</taxon>
        <taxon>Bacillaceae</taxon>
        <taxon>Pseudogracilibacillus</taxon>
    </lineage>
</organism>
<comment type="caution">
    <text evidence="5">The sequence shown here is derived from an EMBL/GenBank/DDBJ whole genome shotgun (WGS) entry which is preliminary data.</text>
</comment>
<dbReference type="Pfam" id="PF25989">
    <property type="entry name" value="YknX_C"/>
    <property type="match status" value="1"/>
</dbReference>
<dbReference type="AlphaFoldDB" id="A0A2V3VV82"/>
<dbReference type="InterPro" id="IPR058637">
    <property type="entry name" value="YknX-like_C"/>
</dbReference>
<dbReference type="Gene3D" id="2.40.50.100">
    <property type="match status" value="1"/>
</dbReference>